<sequence>MEFKGKKVLVVGLGRSGLAAALFLRRRGAQVTVSDIRSAEQLGKEIPALLEEGISVEAGGHGLLTFRRQDLIVVSPGVPIDTPELVQVKAFGLPIIGELELATEYLKGKSLAITGSNGKTTTTSLCGEILEAGKLAVQVGGNIGVPVIALVDQSRDDGWSVLEVSSFQLETTSQFRPEIAVILNVTPDHLDRHGTFENYAAAKERIFANQTAEDALVLNADDDVTSRMAARAKSRIFWFSAKRVVRQGAFVHEGAVVFRPSEQAAPEFILKVENIPLKGHHNVENVLAAVCASRLAGVEADAIRKAVESFKAVEHRLEFVADINGVDYYNDSKATNVDAAAKAIAAFPGGIHLILGGKDKNSDYRQLRSLLEERVKAVYTIGAAAEKIETHIYGTVPVVSARTLDQAVAKAAEAAQPGEIVLLAPACSSFDQFENYEHRGQVFKELVHARQGVWQNA</sequence>
<dbReference type="SUPFAM" id="SSF51984">
    <property type="entry name" value="MurCD N-terminal domain"/>
    <property type="match status" value="1"/>
</dbReference>
<keyword evidence="4 7" id="KW-0436">Ligase</keyword>
<dbReference type="Gene3D" id="3.40.1190.10">
    <property type="entry name" value="Mur-like, catalytic domain"/>
    <property type="match status" value="1"/>
</dbReference>
<keyword evidence="7 8" id="KW-0131">Cell cycle</keyword>
<dbReference type="EC" id="6.3.2.9" evidence="7 8"/>
<evidence type="ECO:0000259" key="9">
    <source>
        <dbReference type="Pfam" id="PF02875"/>
    </source>
</evidence>
<evidence type="ECO:0000313" key="12">
    <source>
        <dbReference type="Proteomes" id="UP000515312"/>
    </source>
</evidence>
<dbReference type="EMBL" id="CP060394">
    <property type="protein sequence ID" value="QNI32629.1"/>
    <property type="molecule type" value="Genomic_DNA"/>
</dbReference>
<dbReference type="GO" id="GO:0071555">
    <property type="term" value="P:cell wall organization"/>
    <property type="evidence" value="ECO:0007669"/>
    <property type="project" value="UniProtKB-KW"/>
</dbReference>
<dbReference type="Pfam" id="PF02875">
    <property type="entry name" value="Mur_ligase_C"/>
    <property type="match status" value="1"/>
</dbReference>
<dbReference type="KEGG" id="adin:H7849_00980"/>
<dbReference type="AlphaFoldDB" id="A0A7G8BJA9"/>
<proteinExistence type="inferred from homology"/>
<dbReference type="GO" id="GO:0005737">
    <property type="term" value="C:cytoplasm"/>
    <property type="evidence" value="ECO:0007669"/>
    <property type="project" value="UniProtKB-SubCell"/>
</dbReference>
<keyword evidence="7 8" id="KW-0573">Peptidoglycan synthesis</keyword>
<comment type="catalytic activity">
    <reaction evidence="7 8">
        <text>UDP-N-acetyl-alpha-D-muramoyl-L-alanine + D-glutamate + ATP = UDP-N-acetyl-alpha-D-muramoyl-L-alanyl-D-glutamate + ADP + phosphate + H(+)</text>
        <dbReference type="Rhea" id="RHEA:16429"/>
        <dbReference type="ChEBI" id="CHEBI:15378"/>
        <dbReference type="ChEBI" id="CHEBI:29986"/>
        <dbReference type="ChEBI" id="CHEBI:30616"/>
        <dbReference type="ChEBI" id="CHEBI:43474"/>
        <dbReference type="ChEBI" id="CHEBI:83898"/>
        <dbReference type="ChEBI" id="CHEBI:83900"/>
        <dbReference type="ChEBI" id="CHEBI:456216"/>
        <dbReference type="EC" id="6.3.2.9"/>
    </reaction>
</comment>
<dbReference type="GO" id="GO:0008764">
    <property type="term" value="F:UDP-N-acetylmuramoylalanine-D-glutamate ligase activity"/>
    <property type="evidence" value="ECO:0007669"/>
    <property type="project" value="UniProtKB-UniRule"/>
</dbReference>
<dbReference type="Pfam" id="PF08245">
    <property type="entry name" value="Mur_ligase_M"/>
    <property type="match status" value="1"/>
</dbReference>
<dbReference type="GO" id="GO:0051301">
    <property type="term" value="P:cell division"/>
    <property type="evidence" value="ECO:0007669"/>
    <property type="project" value="UniProtKB-KW"/>
</dbReference>
<dbReference type="Pfam" id="PF21799">
    <property type="entry name" value="MurD-like_N"/>
    <property type="match status" value="1"/>
</dbReference>
<dbReference type="InterPro" id="IPR004101">
    <property type="entry name" value="Mur_ligase_C"/>
</dbReference>
<keyword evidence="3 7" id="KW-0963">Cytoplasm</keyword>
<dbReference type="InterPro" id="IPR013221">
    <property type="entry name" value="Mur_ligase_cen"/>
</dbReference>
<reference evidence="11 12" key="1">
    <citation type="submission" date="2020-08" db="EMBL/GenBank/DDBJ databases">
        <title>Edaphobacter telluris sp. nov. and Acidobacterium dinghuensis sp. nov., two acidobacteria isolated from forest soil.</title>
        <authorList>
            <person name="Fu J."/>
            <person name="Qiu L."/>
        </authorList>
    </citation>
    <scope>NUCLEOTIDE SEQUENCE [LARGE SCALE GENOMIC DNA]</scope>
    <source>
        <strain evidence="11">4Y35</strain>
    </source>
</reference>
<evidence type="ECO:0000256" key="7">
    <source>
        <dbReference type="HAMAP-Rule" id="MF_00639"/>
    </source>
</evidence>
<evidence type="ECO:0000256" key="2">
    <source>
        <dbReference type="ARBA" id="ARBA00004752"/>
    </source>
</evidence>
<organism evidence="11 12">
    <name type="scientific">Alloacidobacterium dinghuense</name>
    <dbReference type="NCBI Taxonomy" id="2763107"/>
    <lineage>
        <taxon>Bacteria</taxon>
        <taxon>Pseudomonadati</taxon>
        <taxon>Acidobacteriota</taxon>
        <taxon>Terriglobia</taxon>
        <taxon>Terriglobales</taxon>
        <taxon>Acidobacteriaceae</taxon>
        <taxon>Alloacidobacterium</taxon>
    </lineage>
</organism>
<dbReference type="InterPro" id="IPR036615">
    <property type="entry name" value="Mur_ligase_C_dom_sf"/>
</dbReference>
<dbReference type="Gene3D" id="3.40.50.720">
    <property type="entry name" value="NAD(P)-binding Rossmann-like Domain"/>
    <property type="match status" value="1"/>
</dbReference>
<evidence type="ECO:0000256" key="4">
    <source>
        <dbReference type="ARBA" id="ARBA00022598"/>
    </source>
</evidence>
<evidence type="ECO:0000313" key="11">
    <source>
        <dbReference type="EMBL" id="QNI32629.1"/>
    </source>
</evidence>
<dbReference type="PANTHER" id="PTHR43692:SF1">
    <property type="entry name" value="UDP-N-ACETYLMURAMOYLALANINE--D-GLUTAMATE LIGASE"/>
    <property type="match status" value="1"/>
</dbReference>
<accession>A0A7G8BJA9</accession>
<feature type="domain" description="Mur ligase C-terminal" evidence="9">
    <location>
        <begin position="315"/>
        <end position="427"/>
    </location>
</feature>
<dbReference type="NCBIfam" id="TIGR01087">
    <property type="entry name" value="murD"/>
    <property type="match status" value="1"/>
</dbReference>
<gene>
    <name evidence="7 11" type="primary">murD</name>
    <name evidence="11" type="ORF">H7849_00980</name>
</gene>
<dbReference type="Proteomes" id="UP000515312">
    <property type="component" value="Chromosome"/>
</dbReference>
<comment type="function">
    <text evidence="7 8">Cell wall formation. Catalyzes the addition of glutamate to the nucleotide precursor UDP-N-acetylmuramoyl-L-alanine (UMA).</text>
</comment>
<keyword evidence="12" id="KW-1185">Reference proteome</keyword>
<keyword evidence="5 7" id="KW-0547">Nucleotide-binding</keyword>
<dbReference type="UniPathway" id="UPA00219"/>
<evidence type="ECO:0000256" key="6">
    <source>
        <dbReference type="ARBA" id="ARBA00022840"/>
    </source>
</evidence>
<dbReference type="RefSeq" id="WP_186743583.1">
    <property type="nucleotide sequence ID" value="NZ_CP060394.1"/>
</dbReference>
<keyword evidence="7 8" id="KW-0133">Cell shape</keyword>
<dbReference type="GO" id="GO:0008360">
    <property type="term" value="P:regulation of cell shape"/>
    <property type="evidence" value="ECO:0007669"/>
    <property type="project" value="UniProtKB-KW"/>
</dbReference>
<dbReference type="HAMAP" id="MF_00639">
    <property type="entry name" value="MurD"/>
    <property type="match status" value="1"/>
</dbReference>
<dbReference type="Gene3D" id="3.90.190.20">
    <property type="entry name" value="Mur ligase, C-terminal domain"/>
    <property type="match status" value="1"/>
</dbReference>
<evidence type="ECO:0000256" key="1">
    <source>
        <dbReference type="ARBA" id="ARBA00004496"/>
    </source>
</evidence>
<dbReference type="InterPro" id="IPR005762">
    <property type="entry name" value="MurD"/>
</dbReference>
<dbReference type="GO" id="GO:0009252">
    <property type="term" value="P:peptidoglycan biosynthetic process"/>
    <property type="evidence" value="ECO:0007669"/>
    <property type="project" value="UniProtKB-UniRule"/>
</dbReference>
<dbReference type="SUPFAM" id="SSF53623">
    <property type="entry name" value="MurD-like peptide ligases, catalytic domain"/>
    <property type="match status" value="1"/>
</dbReference>
<evidence type="ECO:0000256" key="8">
    <source>
        <dbReference type="RuleBase" id="RU003664"/>
    </source>
</evidence>
<evidence type="ECO:0000256" key="3">
    <source>
        <dbReference type="ARBA" id="ARBA00022490"/>
    </source>
</evidence>
<evidence type="ECO:0000259" key="10">
    <source>
        <dbReference type="Pfam" id="PF08245"/>
    </source>
</evidence>
<evidence type="ECO:0000256" key="5">
    <source>
        <dbReference type="ARBA" id="ARBA00022741"/>
    </source>
</evidence>
<feature type="domain" description="Mur ligase central" evidence="10">
    <location>
        <begin position="113"/>
        <end position="292"/>
    </location>
</feature>
<dbReference type="SUPFAM" id="SSF53244">
    <property type="entry name" value="MurD-like peptide ligases, peptide-binding domain"/>
    <property type="match status" value="1"/>
</dbReference>
<keyword evidence="7 8" id="KW-0961">Cell wall biogenesis/degradation</keyword>
<dbReference type="InterPro" id="IPR036565">
    <property type="entry name" value="Mur-like_cat_sf"/>
</dbReference>
<comment type="pathway">
    <text evidence="2 7 8">Cell wall biogenesis; peptidoglycan biosynthesis.</text>
</comment>
<name>A0A7G8BJA9_9BACT</name>
<feature type="binding site" evidence="7">
    <location>
        <begin position="115"/>
        <end position="121"/>
    </location>
    <ligand>
        <name>ATP</name>
        <dbReference type="ChEBI" id="CHEBI:30616"/>
    </ligand>
</feature>
<keyword evidence="7 8" id="KW-0132">Cell division</keyword>
<keyword evidence="6 7" id="KW-0067">ATP-binding</keyword>
<dbReference type="PANTHER" id="PTHR43692">
    <property type="entry name" value="UDP-N-ACETYLMURAMOYLALANINE--D-GLUTAMATE LIGASE"/>
    <property type="match status" value="1"/>
</dbReference>
<protein>
    <recommendedName>
        <fullName evidence="7 8">UDP-N-acetylmuramoylalanine--D-glutamate ligase</fullName>
        <ecNumber evidence="7 8">6.3.2.9</ecNumber>
    </recommendedName>
    <alternativeName>
        <fullName evidence="7">D-glutamic acid-adding enzyme</fullName>
    </alternativeName>
    <alternativeName>
        <fullName evidence="7">UDP-N-acetylmuramoyl-L-alanyl-D-glutamate synthetase</fullName>
    </alternativeName>
</protein>
<dbReference type="GO" id="GO:0005524">
    <property type="term" value="F:ATP binding"/>
    <property type="evidence" value="ECO:0007669"/>
    <property type="project" value="UniProtKB-UniRule"/>
</dbReference>
<comment type="subcellular location">
    <subcellularLocation>
        <location evidence="1 7 8">Cytoplasm</location>
    </subcellularLocation>
</comment>
<comment type="similarity">
    <text evidence="7">Belongs to the MurCDEF family.</text>
</comment>